<keyword evidence="4 6" id="KW-1133">Transmembrane helix</keyword>
<dbReference type="CDD" id="cd06580">
    <property type="entry name" value="TM_PBP1_transp_TpRbsC_like"/>
    <property type="match status" value="1"/>
</dbReference>
<comment type="subcellular location">
    <subcellularLocation>
        <location evidence="1">Cell membrane</location>
        <topology evidence="1">Multi-pass membrane protein</topology>
    </subcellularLocation>
</comment>
<evidence type="ECO:0000256" key="2">
    <source>
        <dbReference type="ARBA" id="ARBA00022475"/>
    </source>
</evidence>
<dbReference type="InterPro" id="IPR001851">
    <property type="entry name" value="ABC_transp_permease"/>
</dbReference>
<gene>
    <name evidence="7" type="ORF">ERYAMS2_00046</name>
    <name evidence="8" type="ORF">ERYAMS_01604</name>
</gene>
<evidence type="ECO:0000256" key="5">
    <source>
        <dbReference type="ARBA" id="ARBA00023136"/>
    </source>
</evidence>
<feature type="transmembrane region" description="Helical" evidence="6">
    <location>
        <begin position="94"/>
        <end position="115"/>
    </location>
</feature>
<evidence type="ECO:0000313" key="7">
    <source>
        <dbReference type="EMBL" id="CAH2760423.1"/>
    </source>
</evidence>
<evidence type="ECO:0000256" key="4">
    <source>
        <dbReference type="ARBA" id="ARBA00022989"/>
    </source>
</evidence>
<sequence length="322" mass="34332">MEYIQMIFTTSFYDTIIRVATPLLLATMGAVITSNAGITNIGLEGVMLTSALVAVLSSAFGFGPWFGLLIAVITGILASLFIGYVSLKLKTDSALTFITFNAMASGGTIFFMYSITGDKGTTSSLNSGVLPNITIPIIKDIPILNTIFSGHNVVAYIAVIAIIAVWILLYKTPMGLRIRAAGEAPQSLESVGQSVFKTKMIALAISGILGGIAGAYMSMGYVSWFSKDMLAGRGFIAMAADAMGKSTPLGASLAAILFAFAEAWSYALQLTSIPTELVQMIPYVVSVVGLVVFSIRVKRENEKKKMRLALEGSIKHETQNNY</sequence>
<dbReference type="PANTHER" id="PTHR43370">
    <property type="entry name" value="SUGAR ABC TRANSPORTER INTEGRAL MEMBRANE PROTEIN-RELATED"/>
    <property type="match status" value="1"/>
</dbReference>
<keyword evidence="5 6" id="KW-0472">Membrane</keyword>
<feature type="transmembrane region" description="Helical" evidence="6">
    <location>
        <begin position="280"/>
        <end position="297"/>
    </location>
</feature>
<dbReference type="GeneID" id="41397028"/>
<dbReference type="GO" id="GO:0022857">
    <property type="term" value="F:transmembrane transporter activity"/>
    <property type="evidence" value="ECO:0007669"/>
    <property type="project" value="InterPro"/>
</dbReference>
<evidence type="ECO:0000256" key="3">
    <source>
        <dbReference type="ARBA" id="ARBA00022692"/>
    </source>
</evidence>
<keyword evidence="2" id="KW-1003">Cell membrane</keyword>
<dbReference type="AlphaFoldDB" id="A0AAU9VFX2"/>
<evidence type="ECO:0000313" key="9">
    <source>
        <dbReference type="Proteomes" id="UP001154095"/>
    </source>
</evidence>
<feature type="transmembrane region" description="Helical" evidence="6">
    <location>
        <begin position="153"/>
        <end position="170"/>
    </location>
</feature>
<keyword evidence="3 6" id="KW-0812">Transmembrane</keyword>
<feature type="transmembrane region" description="Helical" evidence="6">
    <location>
        <begin position="66"/>
        <end position="87"/>
    </location>
</feature>
<accession>A0AAU9VFX2</accession>
<dbReference type="Pfam" id="PF02653">
    <property type="entry name" value="BPD_transp_2"/>
    <property type="match status" value="1"/>
</dbReference>
<dbReference type="Proteomes" id="UP001154095">
    <property type="component" value="Chromosome"/>
</dbReference>
<protein>
    <submittedName>
        <fullName evidence="7">ABC transporter permease</fullName>
    </submittedName>
</protein>
<evidence type="ECO:0000256" key="1">
    <source>
        <dbReference type="ARBA" id="ARBA00004651"/>
    </source>
</evidence>
<dbReference type="Proteomes" id="UP001154111">
    <property type="component" value="Chromosome"/>
</dbReference>
<dbReference type="RefSeq" id="WP_003774582.1">
    <property type="nucleotide sequence ID" value="NZ_OW659477.1"/>
</dbReference>
<dbReference type="EMBL" id="OW659496">
    <property type="protein sequence ID" value="CAH2763714.1"/>
    <property type="molecule type" value="Genomic_DNA"/>
</dbReference>
<name>A0AAU9VFX2_9FIRM</name>
<evidence type="ECO:0000313" key="10">
    <source>
        <dbReference type="Proteomes" id="UP001154111"/>
    </source>
</evidence>
<evidence type="ECO:0000256" key="6">
    <source>
        <dbReference type="SAM" id="Phobius"/>
    </source>
</evidence>
<keyword evidence="9" id="KW-1185">Reference proteome</keyword>
<dbReference type="GO" id="GO:0005886">
    <property type="term" value="C:plasma membrane"/>
    <property type="evidence" value="ECO:0007669"/>
    <property type="project" value="UniProtKB-SubCell"/>
</dbReference>
<reference evidence="7" key="1">
    <citation type="submission" date="2022-04" db="EMBL/GenBank/DDBJ databases">
        <authorList>
            <person name="Forde T."/>
        </authorList>
    </citation>
    <scope>NUCLEOTIDE SEQUENCE</scope>
    <source>
        <strain evidence="7">A18Y016a</strain>
        <strain evidence="8">A18Y020d</strain>
    </source>
</reference>
<evidence type="ECO:0000313" key="8">
    <source>
        <dbReference type="EMBL" id="CAH2763714.1"/>
    </source>
</evidence>
<organism evidence="7 10">
    <name type="scientific">Erysipelothrix amsterdamensis</name>
    <dbReference type="NCBI Taxonomy" id="2929157"/>
    <lineage>
        <taxon>Bacteria</taxon>
        <taxon>Bacillati</taxon>
        <taxon>Bacillota</taxon>
        <taxon>Erysipelotrichia</taxon>
        <taxon>Erysipelotrichales</taxon>
        <taxon>Erysipelotrichaceae</taxon>
        <taxon>Erysipelothrix</taxon>
    </lineage>
</organism>
<feature type="transmembrane region" description="Helical" evidence="6">
    <location>
        <begin position="15"/>
        <end position="34"/>
    </location>
</feature>
<feature type="transmembrane region" description="Helical" evidence="6">
    <location>
        <begin position="200"/>
        <end position="218"/>
    </location>
</feature>
<proteinExistence type="predicted"/>
<dbReference type="EMBL" id="OW659477">
    <property type="protein sequence ID" value="CAH2760423.1"/>
    <property type="molecule type" value="Genomic_DNA"/>
</dbReference>
<dbReference type="PANTHER" id="PTHR43370:SF1">
    <property type="entry name" value="GUANOSINE ABC TRANSPORTER PERMEASE PROTEIN NUPQ"/>
    <property type="match status" value="1"/>
</dbReference>